<dbReference type="GO" id="GO:0006633">
    <property type="term" value="P:fatty acid biosynthetic process"/>
    <property type="evidence" value="ECO:0007669"/>
    <property type="project" value="TreeGrafter"/>
</dbReference>
<evidence type="ECO:0000256" key="13">
    <source>
        <dbReference type="ARBA" id="ARBA00052119"/>
    </source>
</evidence>
<protein>
    <recommendedName>
        <fullName evidence="17">Phenolphthiocerol/phthiocerol polyketide synthase subunit E</fullName>
        <ecNumber evidence="16">2.3.1.292</ecNumber>
    </recommendedName>
    <alternativeName>
        <fullName evidence="19">(Phenol)carboxyphthiodiolenone synthase subunit E</fullName>
    </alternativeName>
    <alternativeName>
        <fullName evidence="20">Beta-ketoacyl-acyl-carrier-protein synthase I</fullName>
    </alternativeName>
    <alternativeName>
        <fullName evidence="18">Phthiocerol synthesis polyketide synthase type I PpsE</fullName>
    </alternativeName>
</protein>
<evidence type="ECO:0000256" key="4">
    <source>
        <dbReference type="ARBA" id="ARBA00022553"/>
    </source>
</evidence>
<dbReference type="Gene3D" id="3.40.50.1820">
    <property type="entry name" value="alpha/beta hydrolase"/>
    <property type="match status" value="1"/>
</dbReference>
<dbReference type="InterPro" id="IPR020841">
    <property type="entry name" value="PKS_Beta-ketoAc_synthase_dom"/>
</dbReference>
<dbReference type="InterPro" id="IPR049490">
    <property type="entry name" value="C883_1060-like_KR_N"/>
</dbReference>
<accession>A0A846HEH6</accession>
<evidence type="ECO:0000256" key="11">
    <source>
        <dbReference type="ARBA" id="ARBA00050973"/>
    </source>
</evidence>
<evidence type="ECO:0000256" key="6">
    <source>
        <dbReference type="ARBA" id="ARBA00022832"/>
    </source>
</evidence>
<dbReference type="InterPro" id="IPR057326">
    <property type="entry name" value="KR_dom"/>
</dbReference>
<dbReference type="SUPFAM" id="SSF52151">
    <property type="entry name" value="FabD/lysophospholipase-like"/>
    <property type="match status" value="1"/>
</dbReference>
<dbReference type="Gene3D" id="3.40.47.10">
    <property type="match status" value="1"/>
</dbReference>
<dbReference type="SMART" id="SM00825">
    <property type="entry name" value="PKS_KS"/>
    <property type="match status" value="1"/>
</dbReference>
<comment type="catalytic activity">
    <reaction evidence="11">
        <text>17-(4-hydroxyphenyl)heptadecanoyl-[(phenol)carboxyphthiodiolenone synthase] + 2 (S)-methylmalonyl-CoA + 3 malonyl-CoA + 5 NADPH + 10 H(+) = C35-(phenol)carboxyphthiodiolenone-[(phenol)carboxyphthiodiolenone synthase] + 5 CO2 + 5 NADP(+) + 5 CoA + 2 H2O</text>
        <dbReference type="Rhea" id="RHEA:57756"/>
        <dbReference type="Rhea" id="RHEA-COMP:14272"/>
        <dbReference type="Rhea" id="RHEA-COMP:14989"/>
        <dbReference type="ChEBI" id="CHEBI:15377"/>
        <dbReference type="ChEBI" id="CHEBI:15378"/>
        <dbReference type="ChEBI" id="CHEBI:16526"/>
        <dbReference type="ChEBI" id="CHEBI:57287"/>
        <dbReference type="ChEBI" id="CHEBI:57327"/>
        <dbReference type="ChEBI" id="CHEBI:57384"/>
        <dbReference type="ChEBI" id="CHEBI:57783"/>
        <dbReference type="ChEBI" id="CHEBI:58349"/>
        <dbReference type="ChEBI" id="CHEBI:133300"/>
        <dbReference type="ChEBI" id="CHEBI:142259"/>
        <dbReference type="EC" id="2.3.1.292"/>
    </reaction>
</comment>
<dbReference type="GO" id="GO:0004312">
    <property type="term" value="F:fatty acid synthase activity"/>
    <property type="evidence" value="ECO:0007669"/>
    <property type="project" value="TreeGrafter"/>
</dbReference>
<dbReference type="RefSeq" id="WP_039737038.1">
    <property type="nucleotide sequence ID" value="NZ_JTCM02000079.1"/>
</dbReference>
<dbReference type="SUPFAM" id="SSF53901">
    <property type="entry name" value="Thiolase-like"/>
    <property type="match status" value="1"/>
</dbReference>
<dbReference type="PROSITE" id="PS52004">
    <property type="entry name" value="KS3_2"/>
    <property type="match status" value="1"/>
</dbReference>
<dbReference type="Pfam" id="PF08659">
    <property type="entry name" value="KR"/>
    <property type="match status" value="1"/>
</dbReference>
<dbReference type="Pfam" id="PF00550">
    <property type="entry name" value="PP-binding"/>
    <property type="match status" value="1"/>
</dbReference>
<comment type="catalytic activity">
    <reaction evidence="14">
        <text>icosanoyl-[(phenol)carboxyphthiodiolenone synthase] + 2 (S)-methylmalonyl-CoA + 3 malonyl-CoA + 5 NADPH + 10 H(+) = C32-carboxyphthiodiolenone-[(phenol)carboxyphthiodiolenone synthase] + 5 CO2 + 5 NADP(+) + 5 CoA + 2 H2O</text>
        <dbReference type="Rhea" id="RHEA:57748"/>
        <dbReference type="Rhea" id="RHEA-COMP:14985"/>
        <dbReference type="Rhea" id="RHEA-COMP:14986"/>
        <dbReference type="ChEBI" id="CHEBI:15377"/>
        <dbReference type="ChEBI" id="CHEBI:15378"/>
        <dbReference type="ChEBI" id="CHEBI:16526"/>
        <dbReference type="ChEBI" id="CHEBI:57287"/>
        <dbReference type="ChEBI" id="CHEBI:57327"/>
        <dbReference type="ChEBI" id="CHEBI:57384"/>
        <dbReference type="ChEBI" id="CHEBI:57783"/>
        <dbReference type="ChEBI" id="CHEBI:58349"/>
        <dbReference type="ChEBI" id="CHEBI:87848"/>
        <dbReference type="ChEBI" id="CHEBI:142236"/>
        <dbReference type="EC" id="2.3.1.292"/>
    </reaction>
</comment>
<evidence type="ECO:0000256" key="14">
    <source>
        <dbReference type="ARBA" id="ARBA00052745"/>
    </source>
</evidence>
<dbReference type="InterPro" id="IPR036291">
    <property type="entry name" value="NAD(P)-bd_dom_sf"/>
</dbReference>
<keyword evidence="4" id="KW-0597">Phosphoprotein</keyword>
<dbReference type="SUPFAM" id="SSF51735">
    <property type="entry name" value="NAD(P)-binding Rossmann-fold domains"/>
    <property type="match status" value="2"/>
</dbReference>
<organism evidence="23 24">
    <name type="scientific">Hassallia byssoidea VB512170</name>
    <dbReference type="NCBI Taxonomy" id="1304833"/>
    <lineage>
        <taxon>Bacteria</taxon>
        <taxon>Bacillati</taxon>
        <taxon>Cyanobacteriota</taxon>
        <taxon>Cyanophyceae</taxon>
        <taxon>Nostocales</taxon>
        <taxon>Tolypothrichaceae</taxon>
        <taxon>Hassallia</taxon>
    </lineage>
</organism>
<dbReference type="PROSITE" id="PS50075">
    <property type="entry name" value="CARRIER"/>
    <property type="match status" value="1"/>
</dbReference>
<keyword evidence="6" id="KW-0276">Fatty acid metabolism</keyword>
<dbReference type="SUPFAM" id="SSF55048">
    <property type="entry name" value="Probable ACP-binding domain of malonyl-CoA ACP transacylase"/>
    <property type="match status" value="1"/>
</dbReference>
<dbReference type="SMART" id="SM00822">
    <property type="entry name" value="PKS_KR"/>
    <property type="match status" value="1"/>
</dbReference>
<dbReference type="Gene3D" id="3.40.50.720">
    <property type="entry name" value="NAD(P)-binding Rossmann-like Domain"/>
    <property type="match status" value="1"/>
</dbReference>
<dbReference type="SUPFAM" id="SSF47336">
    <property type="entry name" value="ACP-like"/>
    <property type="match status" value="1"/>
</dbReference>
<evidence type="ECO:0000259" key="22">
    <source>
        <dbReference type="PROSITE" id="PS52004"/>
    </source>
</evidence>
<dbReference type="PANTHER" id="PTHR43775:SF51">
    <property type="entry name" value="INACTIVE PHENOLPHTHIOCEROL SYNTHESIS POLYKETIDE SYNTHASE TYPE I PKS1-RELATED"/>
    <property type="match status" value="1"/>
</dbReference>
<dbReference type="InterPro" id="IPR050091">
    <property type="entry name" value="PKS_NRPS_Biosynth_Enz"/>
</dbReference>
<dbReference type="Gene3D" id="3.30.70.3290">
    <property type="match status" value="1"/>
</dbReference>
<evidence type="ECO:0000256" key="3">
    <source>
        <dbReference type="ARBA" id="ARBA00022450"/>
    </source>
</evidence>
<keyword evidence="10" id="KW-0511">Multifunctional enzyme</keyword>
<evidence type="ECO:0000256" key="8">
    <source>
        <dbReference type="ARBA" id="ARBA00023002"/>
    </source>
</evidence>
<dbReference type="InterPro" id="IPR001227">
    <property type="entry name" value="Ac_transferase_dom_sf"/>
</dbReference>
<dbReference type="Pfam" id="PF22621">
    <property type="entry name" value="CurL-like_PKS_C"/>
    <property type="match status" value="1"/>
</dbReference>
<dbReference type="PANTHER" id="PTHR43775">
    <property type="entry name" value="FATTY ACID SYNTHASE"/>
    <property type="match status" value="1"/>
</dbReference>
<comment type="cofactor">
    <cofactor evidence="1">
        <name>NADP(+)</name>
        <dbReference type="ChEBI" id="CHEBI:58349"/>
    </cofactor>
</comment>
<keyword evidence="7" id="KW-0521">NADP</keyword>
<comment type="catalytic activity">
    <reaction evidence="12">
        <text>19-(4-hydroxyphenyl)nonadecanoyl-[(phenol)carboxyphthiodiolenone synthase] + 2 (S)-methylmalonyl-CoA + 3 malonyl-CoA + 5 NADPH + 10 H(+) = C37-(phenol)carboxyphthiodiolenone-[(phenol)carboxyphthiodiolenone synthase] + 5 CO2 + 5 NADP(+) + 5 CoA + 2 H2O</text>
        <dbReference type="Rhea" id="RHEA:57760"/>
        <dbReference type="Rhea" id="RHEA-COMP:14273"/>
        <dbReference type="Rhea" id="RHEA-COMP:14990"/>
        <dbReference type="ChEBI" id="CHEBI:15377"/>
        <dbReference type="ChEBI" id="CHEBI:15378"/>
        <dbReference type="ChEBI" id="CHEBI:16526"/>
        <dbReference type="ChEBI" id="CHEBI:57287"/>
        <dbReference type="ChEBI" id="CHEBI:57327"/>
        <dbReference type="ChEBI" id="CHEBI:57384"/>
        <dbReference type="ChEBI" id="CHEBI:57783"/>
        <dbReference type="ChEBI" id="CHEBI:58349"/>
        <dbReference type="ChEBI" id="CHEBI:133301"/>
        <dbReference type="ChEBI" id="CHEBI:142260"/>
        <dbReference type="EC" id="2.3.1.292"/>
    </reaction>
</comment>
<dbReference type="Pfam" id="PF02801">
    <property type="entry name" value="Ketoacyl-synt_C"/>
    <property type="match status" value="1"/>
</dbReference>
<dbReference type="GO" id="GO:0034081">
    <property type="term" value="C:polyketide synthase complex"/>
    <property type="evidence" value="ECO:0007669"/>
    <property type="project" value="UniProtKB-ARBA"/>
</dbReference>
<evidence type="ECO:0000256" key="15">
    <source>
        <dbReference type="ARBA" id="ARBA00058455"/>
    </source>
</evidence>
<dbReference type="InterPro" id="IPR014030">
    <property type="entry name" value="Ketoacyl_synth_N"/>
</dbReference>
<evidence type="ECO:0000256" key="16">
    <source>
        <dbReference type="ARBA" id="ARBA00066974"/>
    </source>
</evidence>
<gene>
    <name evidence="23" type="ORF">PI95_024890</name>
</gene>
<dbReference type="InterPro" id="IPR001031">
    <property type="entry name" value="Thioesterase"/>
</dbReference>
<keyword evidence="5" id="KW-0808">Transferase</keyword>
<dbReference type="InterPro" id="IPR013968">
    <property type="entry name" value="PKS_KR"/>
</dbReference>
<evidence type="ECO:0000313" key="23">
    <source>
        <dbReference type="EMBL" id="NEU75706.1"/>
    </source>
</evidence>
<evidence type="ECO:0000256" key="19">
    <source>
        <dbReference type="ARBA" id="ARBA00078169"/>
    </source>
</evidence>
<evidence type="ECO:0000256" key="1">
    <source>
        <dbReference type="ARBA" id="ARBA00001937"/>
    </source>
</evidence>
<comment type="caution">
    <text evidence="23">The sequence shown here is derived from an EMBL/GenBank/DDBJ whole genome shotgun (WGS) entry which is preliminary data.</text>
</comment>
<dbReference type="InterPro" id="IPR014043">
    <property type="entry name" value="Acyl_transferase_dom"/>
</dbReference>
<reference evidence="23 24" key="1">
    <citation type="journal article" date="2015" name="Genome Announc.">
        <title>Draft Genome Sequence of Cyanobacterium Hassallia byssoidea Strain VB512170, Isolated from Monuments in India.</title>
        <authorList>
            <person name="Singh D."/>
            <person name="Chandrababunaidu M.M."/>
            <person name="Panda A."/>
            <person name="Sen D."/>
            <person name="Bhattacharyya S."/>
            <person name="Adhikary S.P."/>
            <person name="Tripathy S."/>
        </authorList>
    </citation>
    <scope>NUCLEOTIDE SEQUENCE [LARGE SCALE GENOMIC DNA]</scope>
    <source>
        <strain evidence="23 24">VB512170</strain>
    </source>
</reference>
<dbReference type="InterPro" id="IPR036736">
    <property type="entry name" value="ACP-like_sf"/>
</dbReference>
<dbReference type="Pfam" id="PF00975">
    <property type="entry name" value="Thioesterase"/>
    <property type="match status" value="1"/>
</dbReference>
<name>A0A846HEH6_9CYAN</name>
<dbReference type="InterPro" id="IPR009081">
    <property type="entry name" value="PP-bd_ACP"/>
</dbReference>
<dbReference type="Gene3D" id="3.30.70.250">
    <property type="entry name" value="Malonyl-CoA ACP transacylase, ACP-binding"/>
    <property type="match status" value="1"/>
</dbReference>
<feature type="domain" description="Ketosynthase family 3 (KS3)" evidence="22">
    <location>
        <begin position="12"/>
        <end position="439"/>
    </location>
</feature>
<dbReference type="InterPro" id="IPR014031">
    <property type="entry name" value="Ketoacyl_synth_C"/>
</dbReference>
<dbReference type="FunFam" id="3.40.47.10:FF:000042">
    <property type="entry name" value="Polyketide synthase Pks13"/>
    <property type="match status" value="1"/>
</dbReference>
<evidence type="ECO:0000256" key="2">
    <source>
        <dbReference type="ARBA" id="ARBA00001957"/>
    </source>
</evidence>
<dbReference type="Gene3D" id="1.10.1200.10">
    <property type="entry name" value="ACP-like"/>
    <property type="match status" value="1"/>
</dbReference>
<evidence type="ECO:0000259" key="21">
    <source>
        <dbReference type="PROSITE" id="PS50075"/>
    </source>
</evidence>
<comment type="catalytic activity">
    <reaction evidence="13">
        <text>docosanoyl-[(phenol)carboxyphthiodiolenone synthase] + 2 (S)-methylmalonyl-CoA + 3 malonyl-CoA + 5 NADPH + 10 H(+) = C34-carboxyphthiodiolenone-[(phenol)carboxyphthiodiolenone synthase] + 5 CO2 + 5 NADP(+) + 5 CoA + 2 H2O</text>
        <dbReference type="Rhea" id="RHEA:57752"/>
        <dbReference type="Rhea" id="RHEA-COMP:14987"/>
        <dbReference type="Rhea" id="RHEA-COMP:14988"/>
        <dbReference type="ChEBI" id="CHEBI:15377"/>
        <dbReference type="ChEBI" id="CHEBI:15378"/>
        <dbReference type="ChEBI" id="CHEBI:16526"/>
        <dbReference type="ChEBI" id="CHEBI:57287"/>
        <dbReference type="ChEBI" id="CHEBI:57327"/>
        <dbReference type="ChEBI" id="CHEBI:57384"/>
        <dbReference type="ChEBI" id="CHEBI:57783"/>
        <dbReference type="ChEBI" id="CHEBI:58349"/>
        <dbReference type="ChEBI" id="CHEBI:142237"/>
        <dbReference type="ChEBI" id="CHEBI:142238"/>
        <dbReference type="EC" id="2.3.1.292"/>
    </reaction>
</comment>
<dbReference type="InterPro" id="IPR016036">
    <property type="entry name" value="Malonyl_transacylase_ACP-bd"/>
</dbReference>
<dbReference type="GO" id="GO:0016491">
    <property type="term" value="F:oxidoreductase activity"/>
    <property type="evidence" value="ECO:0007669"/>
    <property type="project" value="UniProtKB-KW"/>
</dbReference>
<keyword evidence="8" id="KW-0560">Oxidoreductase</keyword>
<keyword evidence="24" id="KW-1185">Reference proteome</keyword>
<feature type="domain" description="Carrier" evidence="21">
    <location>
        <begin position="1454"/>
        <end position="1529"/>
    </location>
</feature>
<dbReference type="Gene3D" id="3.40.366.10">
    <property type="entry name" value="Malonyl-Coenzyme A Acyl Carrier Protein, domain 2"/>
    <property type="match status" value="1"/>
</dbReference>
<dbReference type="EMBL" id="JTCM02000079">
    <property type="protein sequence ID" value="NEU75706.1"/>
    <property type="molecule type" value="Genomic_DNA"/>
</dbReference>
<dbReference type="InterPro" id="IPR016039">
    <property type="entry name" value="Thiolase-like"/>
</dbReference>
<dbReference type="Pfam" id="PF00109">
    <property type="entry name" value="ketoacyl-synt"/>
    <property type="match status" value="1"/>
</dbReference>
<dbReference type="FunFam" id="1.10.1200.10:FF:000005">
    <property type="entry name" value="Nonribosomal peptide synthetase 1"/>
    <property type="match status" value="1"/>
</dbReference>
<dbReference type="CDD" id="cd00833">
    <property type="entry name" value="PKS"/>
    <property type="match status" value="1"/>
</dbReference>
<comment type="function">
    <text evidence="15">Part of the PpsABCDE complex involved in the biosynthesis of the lipid core common to phthiocerols and phenolphthiocerols by successive additions of malonyl-CoA or methylmalonyl-CoA extender units. PpsA can accept as substrate the activated forms of either icosanoyl (C20), docosanoyl (C22) or lignoceroyl (C24) groups from FadD26, or a (4-hydroxyphenyl)-C17 or (4-hydroxyphenyl)-C19 fatty acyl from FadD29. PpsA initiates the biosynthesis and extends its substrate using a malonyl-CoA extender unit. The PpsB and PpsC proteins add the second and third malonyl-CoA extender units. PpsD adds an (R)-methylmalonyl unit and PpsE adds a second (R)-methylmalonyl unit. The incorporation of the methylmalonyl units results in formation of two branched methyl groups in the elongated product.</text>
</comment>
<dbReference type="InterPro" id="IPR029058">
    <property type="entry name" value="AB_hydrolase_fold"/>
</dbReference>
<dbReference type="Proteomes" id="UP000031549">
    <property type="component" value="Unassembled WGS sequence"/>
</dbReference>
<evidence type="ECO:0000256" key="12">
    <source>
        <dbReference type="ARBA" id="ARBA00051971"/>
    </source>
</evidence>
<evidence type="ECO:0000256" key="20">
    <source>
        <dbReference type="ARBA" id="ARBA00084020"/>
    </source>
</evidence>
<dbReference type="CDD" id="cd08953">
    <property type="entry name" value="KR_2_SDR_x"/>
    <property type="match status" value="1"/>
</dbReference>
<dbReference type="SMART" id="SM00827">
    <property type="entry name" value="PKS_AT"/>
    <property type="match status" value="1"/>
</dbReference>
<evidence type="ECO:0000256" key="7">
    <source>
        <dbReference type="ARBA" id="ARBA00022857"/>
    </source>
</evidence>
<keyword evidence="9" id="KW-0443">Lipid metabolism</keyword>
<comment type="cofactor">
    <cofactor evidence="2">
        <name>pantetheine 4'-phosphate</name>
        <dbReference type="ChEBI" id="CHEBI:47942"/>
    </cofactor>
</comment>
<dbReference type="InterPro" id="IPR016035">
    <property type="entry name" value="Acyl_Trfase/lysoPLipase"/>
</dbReference>
<evidence type="ECO:0000313" key="24">
    <source>
        <dbReference type="Proteomes" id="UP000031549"/>
    </source>
</evidence>
<evidence type="ECO:0000256" key="10">
    <source>
        <dbReference type="ARBA" id="ARBA00023268"/>
    </source>
</evidence>
<evidence type="ECO:0000256" key="9">
    <source>
        <dbReference type="ARBA" id="ARBA00023098"/>
    </source>
</evidence>
<evidence type="ECO:0000256" key="5">
    <source>
        <dbReference type="ARBA" id="ARBA00022679"/>
    </source>
</evidence>
<dbReference type="EC" id="2.3.1.292" evidence="16"/>
<evidence type="ECO:0000256" key="17">
    <source>
        <dbReference type="ARBA" id="ARBA00073623"/>
    </source>
</evidence>
<keyword evidence="3" id="KW-0596">Phosphopantetheine</keyword>
<proteinExistence type="predicted"/>
<evidence type="ECO:0000256" key="18">
    <source>
        <dbReference type="ARBA" id="ARBA00075053"/>
    </source>
</evidence>
<dbReference type="Pfam" id="PF21394">
    <property type="entry name" value="Beta-ketacyl_N"/>
    <property type="match status" value="1"/>
</dbReference>
<sequence length="1807" mass="200732">MNKIEKINDVDEADVAVIGLSGRFPKAQNIEEFWQNLRDGVESISFFSAQELESAGIDSATLSDPNYVKAAVPLEHIDLFDASFFGYNPRDAEIMDPQHRIFLECACVALENAGYDPQTYSGSIGVYAGSTMSNYLFNIYSNSNIRESVSDVEISLGNHPDYLPMRVSFKLNLTGPSYAIQTSCSTSLVAVHVACQSLLNYECDIALAGGISILDMQPKSGYLYQEDGVLSPDGHCRAFDVKAKGTIFGSGVGIVVLKRLKDALAEGDRIHAIIKGSAVNNDGSLKAGFTAPSVERQADVIAEAIAAAGVEAETITYVEAHGTGTPLGDPIEIKALTKAFRTSTLKRGFCAIGSVKTNIGHLDAAAGIAGLIKTILALKHKQIPASLHCEQPNPQIDFANSPFYVNSALSEWKSDGIPRRAGVTSLGFGGTNAHVIVEEAPVEELFLEQGRKYQLLVLSAKTESALLTATVNLANHLQQHPELNLADVAYTLQVGRQTFNHRRILVCETIDDAVEALHSLDPQGVFTHYQQPCDRPVVFMFPGQGAQYVNMARQLYHEPKFTEEVDRCCLILKPHLGLDLRDILYPSEAQTQTATQQLKQTSITQPALFVIEYALSKLWMAWGLRPEAMIGHSIGEYVAATLSGVFSLKDALALVAARGRLMQQLPKGAMLSVQLSSQQVQPLLGKELSLAGINSPSLCVVSGSTEVIDKLHHQLLEKDVGCRKLHTSHAFHSQMMDSVIEPYTQYIQKVKLNPPKIPFISNVTGTWITTAQATDPHYWARHLRQTVRFSEGMTELLKEPERILLEVGPGRTLSTFAKQHYNLEPVVLTSIRHPQEQQSDVAFLLKTLGRLWLFGVQVNWSGFYANERRHRIPLPTYPFERQRYWISRQAQPRDVPATQVSLSKKSDIADWFYLPFWKQSVPPRLLGKGDLAEQKSCTLVFIDECGLGSQLVKKLEQQGQDAIAIQIGSKFSKLSDRLYTLNPRQSNDYDALLNELVAQNKIPKTIVHLWSVTPDDCAESEIECFDSAQYLGFYSLLFLTQALGKQNWTDEFQITVVSNNIQSVTAEEMLCPEKATVLGLVKVIPQEYSNISCRSIDIALPRQGSWQEEKLVDYLLDELQTKSSELVIAYRGLNRWVQTFEPVRLSEANGKTSRLRNGGVYLITEGLGNIGLILAEYLAQMQAKLVLIGHNSFPEKDEWSGWLATHNDQNEVSRKIRKVQALEELGAEVLVLSADVTNFEQMQSAIAFVTNHFGNIHGIIYAAEIVGDNSQKSIQEIYQTDYQCQFKSRANGLFVLEKVLQGRELDFYLLISSLSSILGGLGYAAYSAANIFMDSFAHKQNQTNPVPWISVNCDRWQLGEEQNTANRTTLAELFITPEEGIKAFQRILTSDKITQVVVSTGDLQARFDQWLKLESLLGDIEQTSFAGDTKEELASTSLARIFHPRPNLGNDCVAPRTHVEQTLADIWREILCIEQIGIHDDFFELGGHSLLAVHLMAKIKKQLGQNIQLSALFQGATIKHLANILHEQANNQTLSPLVAIQPQGSKPPLFFVHPVGGNILCYYELSLHLSSDQPLYGLQALGLNGECEPYTRIEDMATQYIEALREIQPNGPYFLGGWSMGGVVAFEMATQLQRYGDRVAMLAMLDSPAPVLNNQTAEIDDYDDVKILVDFAMDMARSAGKNLSGSVDQLQGLTRDEQLNYFLKQARIANLLPPDFELQQLRCLLNVFKSNVVALQSYVPQVYPNQIVYFQASDEVSNDFHNPTLIWGGLSCEPIEIITIPANHYTIITKPHIQVVVEQLNLFLNQT</sequence>
<dbReference type="Pfam" id="PF00698">
    <property type="entry name" value="Acyl_transf_1"/>
    <property type="match status" value="1"/>
</dbReference>
<dbReference type="SUPFAM" id="SSF53474">
    <property type="entry name" value="alpha/beta-Hydrolases"/>
    <property type="match status" value="1"/>
</dbReference>